<name>A0A6L2KZE5_TANCI</name>
<sequence length="1210" mass="137330">MKEVFDQIEVEVDQHAVDKKCDEIERKNLLFENENLIVECMSKDVFYTATNFVLTVSRFFDMHDAYTAAQKRIAKLEAENSIMKNKIQNDDHDKMIKHFSKLKVEHLNLQLKYQHLKERYGNKKSAKSSDAPAFALVFVIGQLEEWLQGRGNMNGELKEKTSRLTKKINEAHPILDYKDLDSQNKDLTVKVNALQDLNKRLKAENEKVKQHYKELYDSIKLTRAKTIKKTTSLLDEIKNLKAQLKGKTKCVTVPAEKPIVLALGIYPIDVEPIPPRNRNNKEVHLDYLKHLKESAATLREIVEEARVEKPLDTSLVYACRVKGATSASGSKPRSNTKKDRTLPAKSAMTKVEEHPKNNKSSVKRKNCVDSSISYKRSWKPIRRKFTLGEQCPLTRFTISKLVSVIQPDNVSTSAIVITERLSNTSHKPLTRYQRKNKEEKAISTNTPITAVTQSIDDSVKLTVCCSKHMTGDHSRFSNFIKKFIETVRFRNDHFGAIMGYGDYVIGDSVISRGTVLASCQISTLCVRKYCVSDLSSCAGSELTSLAEDIQCAGSKHHEVHEMHDDVQPNCVVVSNTEYTSDSNMIPYDHASLTAKLAIYKEQVKLYERRAKFELTVREQKIDKHLRIVITDQEVMSLKKNFKQKENKYLEEFLDMKALKEKVEDKIFKQDQSLQTVHMLCKPKPYYDEQRKVAIGYKSPLCLARTKQVQPALYNGHEIIKSQHVPAIIHNSEDTLEIAEITRKKMNEKMKTPLWTHNKINIRPPNYSKENFLATFTPQTQLTPKQIFWSRDILKMKTEALAEQAKVAKPVRALAVYPPNTPVKLVPKGIQKDLTKEIKAIFDELEDKVDQNGVNKKCDKIEQNNLLIKNDTLIANCLSKEVFYIATNSELNVSRFFKMHDSHTVVQARCLELETGLSKLKEKIQKDDQDAMVSNLENNREVHLEYLKHLKESVATIREIIKEARVERPLDSSLASAFLYTKRSQELVEYAVGTCPKDFNKRDKKQATTFLTRKKQVTFADQSGPQLLTPRTISSGLVPQPPSSTHNVPPIKNDWDMLFCLMFDEYFNPSPSVAQPVLVAAVQEPVVLTSTPSSTRIDQDTPSKSTSQTIKEAQSHVIPTSVEKDDHGIEVAHMDNNLALTALADVPSSFTAITKTTSTLPPPPPPLSNQQFIEIFGRRALTALADVPSSFTTTTKTTSTLPPPPPPLNNQ</sequence>
<dbReference type="AlphaFoldDB" id="A0A6L2KZE5"/>
<feature type="region of interest" description="Disordered" evidence="2">
    <location>
        <begin position="325"/>
        <end position="364"/>
    </location>
</feature>
<organism evidence="3">
    <name type="scientific">Tanacetum cinerariifolium</name>
    <name type="common">Dalmatian daisy</name>
    <name type="synonym">Chrysanthemum cinerariifolium</name>
    <dbReference type="NCBI Taxonomy" id="118510"/>
    <lineage>
        <taxon>Eukaryota</taxon>
        <taxon>Viridiplantae</taxon>
        <taxon>Streptophyta</taxon>
        <taxon>Embryophyta</taxon>
        <taxon>Tracheophyta</taxon>
        <taxon>Spermatophyta</taxon>
        <taxon>Magnoliopsida</taxon>
        <taxon>eudicotyledons</taxon>
        <taxon>Gunneridae</taxon>
        <taxon>Pentapetalae</taxon>
        <taxon>asterids</taxon>
        <taxon>campanulids</taxon>
        <taxon>Asterales</taxon>
        <taxon>Asteraceae</taxon>
        <taxon>Asteroideae</taxon>
        <taxon>Anthemideae</taxon>
        <taxon>Anthemidinae</taxon>
        <taxon>Tanacetum</taxon>
    </lineage>
</organism>
<evidence type="ECO:0000256" key="1">
    <source>
        <dbReference type="SAM" id="Coils"/>
    </source>
</evidence>
<evidence type="ECO:0008006" key="4">
    <source>
        <dbReference type="Google" id="ProtNLM"/>
    </source>
</evidence>
<evidence type="ECO:0000256" key="2">
    <source>
        <dbReference type="SAM" id="MobiDB-lite"/>
    </source>
</evidence>
<feature type="compositionally biased region" description="Pro residues" evidence="2">
    <location>
        <begin position="1200"/>
        <end position="1210"/>
    </location>
</feature>
<reference evidence="3" key="1">
    <citation type="journal article" date="2019" name="Sci. Rep.">
        <title>Draft genome of Tanacetum cinerariifolium, the natural source of mosquito coil.</title>
        <authorList>
            <person name="Yamashiro T."/>
            <person name="Shiraishi A."/>
            <person name="Satake H."/>
            <person name="Nakayama K."/>
        </authorList>
    </citation>
    <scope>NUCLEOTIDE SEQUENCE</scope>
</reference>
<comment type="caution">
    <text evidence="3">The sequence shown here is derived from an EMBL/GenBank/DDBJ whole genome shotgun (WGS) entry which is preliminary data.</text>
</comment>
<protein>
    <recommendedName>
        <fullName evidence="4">Integrase, catalytic region, zinc finger, CCHC-type, peptidase aspartic, catalytic</fullName>
    </recommendedName>
</protein>
<feature type="coiled-coil region" evidence="1">
    <location>
        <begin position="66"/>
        <end position="93"/>
    </location>
</feature>
<feature type="compositionally biased region" description="Low complexity" evidence="2">
    <location>
        <begin position="1188"/>
        <end position="1199"/>
    </location>
</feature>
<accession>A0A6L2KZE5</accession>
<feature type="coiled-coil region" evidence="1">
    <location>
        <begin position="177"/>
        <end position="247"/>
    </location>
</feature>
<proteinExistence type="predicted"/>
<evidence type="ECO:0000313" key="3">
    <source>
        <dbReference type="EMBL" id="GEU53862.1"/>
    </source>
</evidence>
<gene>
    <name evidence="3" type="ORF">Tci_025840</name>
</gene>
<keyword evidence="1" id="KW-0175">Coiled coil</keyword>
<dbReference type="EMBL" id="BKCJ010003240">
    <property type="protein sequence ID" value="GEU53862.1"/>
    <property type="molecule type" value="Genomic_DNA"/>
</dbReference>
<feature type="region of interest" description="Disordered" evidence="2">
    <location>
        <begin position="1188"/>
        <end position="1210"/>
    </location>
</feature>